<dbReference type="Pfam" id="PF00528">
    <property type="entry name" value="BPD_transp_1"/>
    <property type="match status" value="1"/>
</dbReference>
<dbReference type="PROSITE" id="PS50928">
    <property type="entry name" value="ABC_TM1"/>
    <property type="match status" value="1"/>
</dbReference>
<evidence type="ECO:0000259" key="9">
    <source>
        <dbReference type="PROSITE" id="PS50928"/>
    </source>
</evidence>
<dbReference type="InterPro" id="IPR010065">
    <property type="entry name" value="AA_ABC_transptr_permease_3TM"/>
</dbReference>
<dbReference type="PANTHER" id="PTHR30614:SF0">
    <property type="entry name" value="L-CYSTINE TRANSPORT SYSTEM PERMEASE PROTEIN TCYL"/>
    <property type="match status" value="1"/>
</dbReference>
<dbReference type="EMBL" id="JWHT01000008">
    <property type="protein sequence ID" value="KIU25540.1"/>
    <property type="molecule type" value="Genomic_DNA"/>
</dbReference>
<dbReference type="Proteomes" id="UP000032289">
    <property type="component" value="Unassembled WGS sequence"/>
</dbReference>
<feature type="transmembrane region" description="Helical" evidence="8">
    <location>
        <begin position="152"/>
        <end position="170"/>
    </location>
</feature>
<sequence>MTWLRRSRYRWLQAIARFYVSVFRAVPGVVQIFLAYYGLPEIIPALKTWSPEVMVILALGFKYAAYMAETFRAAVDSVDAGQWEAATSLQINKWAFFKHVMLPQAAVNAIPGFGNYTIGILKETALAFVIGVTELFGEGKLIAGGSFKYMEVYAAVAIIYWLLVVAYSTLQNKLERYYRRYM</sequence>
<dbReference type="InterPro" id="IPR043429">
    <property type="entry name" value="ArtM/GltK/GlnP/TcyL/YhdX-like"/>
</dbReference>
<keyword evidence="2 8" id="KW-0813">Transport</keyword>
<feature type="transmembrane region" description="Helical" evidence="8">
    <location>
        <begin position="21"/>
        <end position="39"/>
    </location>
</feature>
<dbReference type="CDD" id="cd06261">
    <property type="entry name" value="TM_PBP2"/>
    <property type="match status" value="1"/>
</dbReference>
<proteinExistence type="inferred from homology"/>
<evidence type="ECO:0000313" key="11">
    <source>
        <dbReference type="Proteomes" id="UP000032289"/>
    </source>
</evidence>
<dbReference type="GO" id="GO:0015184">
    <property type="term" value="F:L-cystine transmembrane transporter activity"/>
    <property type="evidence" value="ECO:0007669"/>
    <property type="project" value="TreeGrafter"/>
</dbReference>
<evidence type="ECO:0000256" key="1">
    <source>
        <dbReference type="ARBA" id="ARBA00004651"/>
    </source>
</evidence>
<accession>A0A0D1M0H8</accession>
<comment type="similarity">
    <text evidence="8">Belongs to the binding-protein-dependent transport system permease family.</text>
</comment>
<dbReference type="SUPFAM" id="SSF161098">
    <property type="entry name" value="MetI-like"/>
    <property type="match status" value="1"/>
</dbReference>
<comment type="subcellular location">
    <subcellularLocation>
        <location evidence="1 8">Cell membrane</location>
        <topology evidence="1 8">Multi-pass membrane protein</topology>
    </subcellularLocation>
</comment>
<evidence type="ECO:0000256" key="7">
    <source>
        <dbReference type="ARBA" id="ARBA00023136"/>
    </source>
</evidence>
<reference evidence="10 11" key="1">
    <citation type="journal article" date="2015" name="Microbiology (Mosc.)">
        <title>Genomics of the Weissella cibaria species with an examination of its metabolic traits.</title>
        <authorList>
            <person name="Lynch K.M."/>
            <person name="Lucid A."/>
            <person name="Arendt E.K."/>
            <person name="Sleator R.D."/>
            <person name="Lucey B."/>
            <person name="Coffey A."/>
        </authorList>
    </citation>
    <scope>NUCLEOTIDE SEQUENCE [LARGE SCALE GENOMIC DNA]</scope>
    <source>
        <strain evidence="10 11">AB3b</strain>
    </source>
</reference>
<evidence type="ECO:0000256" key="6">
    <source>
        <dbReference type="ARBA" id="ARBA00022989"/>
    </source>
</evidence>
<gene>
    <name evidence="10" type="primary">yxeN</name>
    <name evidence="10" type="ORF">ab3b_00258</name>
</gene>
<name>A0A0D1M0H8_9LACO</name>
<comment type="caution">
    <text evidence="10">The sequence shown here is derived from an EMBL/GenBank/DDBJ whole genome shotgun (WGS) entry which is preliminary data.</text>
</comment>
<protein>
    <submittedName>
        <fullName evidence="10">YxeN protein</fullName>
    </submittedName>
</protein>
<dbReference type="GO" id="GO:0043190">
    <property type="term" value="C:ATP-binding cassette (ABC) transporter complex"/>
    <property type="evidence" value="ECO:0007669"/>
    <property type="project" value="InterPro"/>
</dbReference>
<evidence type="ECO:0000256" key="8">
    <source>
        <dbReference type="RuleBase" id="RU363032"/>
    </source>
</evidence>
<dbReference type="InterPro" id="IPR035906">
    <property type="entry name" value="MetI-like_sf"/>
</dbReference>
<keyword evidence="6 8" id="KW-1133">Transmembrane helix</keyword>
<dbReference type="PATRIC" id="fig|137591.24.peg.255"/>
<evidence type="ECO:0000256" key="4">
    <source>
        <dbReference type="ARBA" id="ARBA00022692"/>
    </source>
</evidence>
<dbReference type="RefSeq" id="WP_172397606.1">
    <property type="nucleotide sequence ID" value="NZ_JARXOD010000005.1"/>
</dbReference>
<keyword evidence="3" id="KW-1003">Cell membrane</keyword>
<evidence type="ECO:0000256" key="2">
    <source>
        <dbReference type="ARBA" id="ARBA00022448"/>
    </source>
</evidence>
<evidence type="ECO:0000313" key="10">
    <source>
        <dbReference type="EMBL" id="KIU25540.1"/>
    </source>
</evidence>
<dbReference type="NCBIfam" id="TIGR01726">
    <property type="entry name" value="HEQRo_perm_3TM"/>
    <property type="match status" value="1"/>
</dbReference>
<dbReference type="Gene3D" id="1.10.3720.10">
    <property type="entry name" value="MetI-like"/>
    <property type="match status" value="1"/>
</dbReference>
<dbReference type="InterPro" id="IPR000515">
    <property type="entry name" value="MetI-like"/>
</dbReference>
<dbReference type="AlphaFoldDB" id="A0A0D1M0H8"/>
<organism evidence="10 11">
    <name type="scientific">Weissella cibaria</name>
    <dbReference type="NCBI Taxonomy" id="137591"/>
    <lineage>
        <taxon>Bacteria</taxon>
        <taxon>Bacillati</taxon>
        <taxon>Bacillota</taxon>
        <taxon>Bacilli</taxon>
        <taxon>Lactobacillales</taxon>
        <taxon>Lactobacillaceae</taxon>
        <taxon>Weissella</taxon>
    </lineage>
</organism>
<dbReference type="PANTHER" id="PTHR30614">
    <property type="entry name" value="MEMBRANE COMPONENT OF AMINO ACID ABC TRANSPORTER"/>
    <property type="match status" value="1"/>
</dbReference>
<feature type="domain" description="ABC transmembrane type-1" evidence="9">
    <location>
        <begin position="1"/>
        <end position="171"/>
    </location>
</feature>
<evidence type="ECO:0000256" key="3">
    <source>
        <dbReference type="ARBA" id="ARBA00022475"/>
    </source>
</evidence>
<keyword evidence="5" id="KW-0029">Amino-acid transport</keyword>
<keyword evidence="7 8" id="KW-0472">Membrane</keyword>
<evidence type="ECO:0000256" key="5">
    <source>
        <dbReference type="ARBA" id="ARBA00022970"/>
    </source>
</evidence>
<keyword evidence="4 8" id="KW-0812">Transmembrane</keyword>